<name>A0A8D4VLK3_9GAMM</name>
<proteinExistence type="inferred from homology"/>
<gene>
    <name evidence="14" type="ORF">MoryE10_06890</name>
</gene>
<dbReference type="EMBL" id="AP019782">
    <property type="protein sequence ID" value="BBL70083.1"/>
    <property type="molecule type" value="Genomic_DNA"/>
</dbReference>
<feature type="transmembrane region" description="Helical" evidence="13">
    <location>
        <begin position="321"/>
        <end position="337"/>
    </location>
</feature>
<feature type="transmembrane region" description="Helical" evidence="13">
    <location>
        <begin position="298"/>
        <end position="315"/>
    </location>
</feature>
<evidence type="ECO:0000256" key="9">
    <source>
        <dbReference type="ARBA" id="ARBA00022989"/>
    </source>
</evidence>
<keyword evidence="10 13" id="KW-0472">Membrane</keyword>
<feature type="transmembrane region" description="Helical" evidence="13">
    <location>
        <begin position="26"/>
        <end position="53"/>
    </location>
</feature>
<comment type="subunit">
    <text evidence="11">Component of the lipopolysaccharide transport and assembly complex. The LptBFG transporter is composed of two ATP-binding proteins (LptB) and two transmembrane proteins (LptF and LptG).</text>
</comment>
<evidence type="ECO:0000256" key="12">
    <source>
        <dbReference type="SAM" id="MobiDB-lite"/>
    </source>
</evidence>
<evidence type="ECO:0000256" key="1">
    <source>
        <dbReference type="ARBA" id="ARBA00002265"/>
    </source>
</evidence>
<accession>A0A8D4VLK3</accession>
<dbReference type="GO" id="GO:0055085">
    <property type="term" value="P:transmembrane transport"/>
    <property type="evidence" value="ECO:0007669"/>
    <property type="project" value="InterPro"/>
</dbReference>
<evidence type="ECO:0000256" key="13">
    <source>
        <dbReference type="SAM" id="Phobius"/>
    </source>
</evidence>
<keyword evidence="9 13" id="KW-1133">Transmembrane helix</keyword>
<dbReference type="GO" id="GO:0015920">
    <property type="term" value="P:lipopolysaccharide transport"/>
    <property type="evidence" value="ECO:0007669"/>
    <property type="project" value="TreeGrafter"/>
</dbReference>
<evidence type="ECO:0000313" key="15">
    <source>
        <dbReference type="Proteomes" id="UP000824988"/>
    </source>
</evidence>
<dbReference type="InterPro" id="IPR005495">
    <property type="entry name" value="LptG/LptF_permease"/>
</dbReference>
<dbReference type="PANTHER" id="PTHR33529">
    <property type="entry name" value="SLR0882 PROTEIN-RELATED"/>
    <property type="match status" value="1"/>
</dbReference>
<keyword evidence="5" id="KW-0813">Transport</keyword>
<evidence type="ECO:0000256" key="6">
    <source>
        <dbReference type="ARBA" id="ARBA00022475"/>
    </source>
</evidence>
<evidence type="ECO:0000256" key="2">
    <source>
        <dbReference type="ARBA" id="ARBA00004429"/>
    </source>
</evidence>
<feature type="compositionally biased region" description="Basic and acidic residues" evidence="12">
    <location>
        <begin position="261"/>
        <end position="271"/>
    </location>
</feature>
<protein>
    <recommendedName>
        <fullName evidence="4">Lipopolysaccharide export system permease protein LptF</fullName>
    </recommendedName>
</protein>
<keyword evidence="6" id="KW-1003">Cell membrane</keyword>
<keyword evidence="7" id="KW-0997">Cell inner membrane</keyword>
<keyword evidence="15" id="KW-1185">Reference proteome</keyword>
<evidence type="ECO:0000256" key="7">
    <source>
        <dbReference type="ARBA" id="ARBA00022519"/>
    </source>
</evidence>
<dbReference type="PANTHER" id="PTHR33529:SF7">
    <property type="entry name" value="LIPOPOLYSACCHARIDE EXPORT SYSTEM PERMEASE PROTEIN LPTF"/>
    <property type="match status" value="1"/>
</dbReference>
<dbReference type="KEGG" id="moz:MoryE10_06890"/>
<evidence type="ECO:0000256" key="3">
    <source>
        <dbReference type="ARBA" id="ARBA00007725"/>
    </source>
</evidence>
<evidence type="ECO:0000256" key="8">
    <source>
        <dbReference type="ARBA" id="ARBA00022692"/>
    </source>
</evidence>
<feature type="transmembrane region" description="Helical" evidence="13">
    <location>
        <begin position="74"/>
        <end position="103"/>
    </location>
</feature>
<organism evidence="14 15">
    <name type="scientific">Methylogaea oryzae</name>
    <dbReference type="NCBI Taxonomy" id="1295382"/>
    <lineage>
        <taxon>Bacteria</taxon>
        <taxon>Pseudomonadati</taxon>
        <taxon>Pseudomonadota</taxon>
        <taxon>Gammaproteobacteria</taxon>
        <taxon>Methylococcales</taxon>
        <taxon>Methylococcaceae</taxon>
        <taxon>Methylogaea</taxon>
    </lineage>
</organism>
<evidence type="ECO:0000313" key="14">
    <source>
        <dbReference type="EMBL" id="BBL70083.1"/>
    </source>
</evidence>
<comment type="similarity">
    <text evidence="3">Belongs to the LptF/LptG family.</text>
</comment>
<feature type="transmembrane region" description="Helical" evidence="13">
    <location>
        <begin position="123"/>
        <end position="147"/>
    </location>
</feature>
<dbReference type="Proteomes" id="UP000824988">
    <property type="component" value="Chromosome"/>
</dbReference>
<reference evidence="14" key="1">
    <citation type="submission" date="2019-06" db="EMBL/GenBank/DDBJ databases">
        <title>Complete genome sequence of Methylogaea oryzae strain JCM16910.</title>
        <authorList>
            <person name="Asakawa S."/>
        </authorList>
    </citation>
    <scope>NUCLEOTIDE SEQUENCE</scope>
    <source>
        <strain evidence="14">E10</strain>
    </source>
</reference>
<evidence type="ECO:0000256" key="5">
    <source>
        <dbReference type="ARBA" id="ARBA00022448"/>
    </source>
</evidence>
<dbReference type="InterPro" id="IPR030922">
    <property type="entry name" value="LptF"/>
</dbReference>
<dbReference type="NCBIfam" id="TIGR04407">
    <property type="entry name" value="LptF_YjgP"/>
    <property type="match status" value="1"/>
</dbReference>
<feature type="region of interest" description="Disordered" evidence="12">
    <location>
        <begin position="261"/>
        <end position="281"/>
    </location>
</feature>
<comment type="function">
    <text evidence="1">Part of the ABC transporter complex LptBFG involved in the translocation of lipopolysaccharide (LPS) from the inner membrane to the outer membrane.</text>
</comment>
<sequence length="393" mass="43335">MALKSTGLTMNFHPAGALWRRVKRSIAVFDCMVAVEAAATMTAALSVLVLIIVSKRFLRILAKAIEGEVSGQAIFLLLGLKIVAATISLLPSAAFLAVLMTLGRMYRDNEMSVLASAGAGLARLYRAVLVFVLPLVVVGWYLALNVLPWTEQQTRKLYEIEEKTADIRGIKEGKFSESSDGATVFYVEEYKERESMRNIFVQSDEHNKLGIVSSDTGYLKVMDNGDQFIVLQNGTRYDGIPGTANFIITEFKEYGVKIKGKSSKDKEEGKPPEQSIKSSQELVQSAQPRDIAEYQKRLAVPFGVLMLGLLAVPLSRLAPRAGVYGNLFAAFFIYIAYENMQRIMQGMVIASKVPAWLGYSGVYLLMAVVTTALVVRSVGPRWVAQLIRGWVGR</sequence>
<evidence type="ECO:0000256" key="10">
    <source>
        <dbReference type="ARBA" id="ARBA00023136"/>
    </source>
</evidence>
<comment type="subcellular location">
    <subcellularLocation>
        <location evidence="2">Cell inner membrane</location>
        <topology evidence="2">Multi-pass membrane protein</topology>
    </subcellularLocation>
</comment>
<feature type="transmembrane region" description="Helical" evidence="13">
    <location>
        <begin position="357"/>
        <end position="375"/>
    </location>
</feature>
<dbReference type="AlphaFoldDB" id="A0A8D4VLK3"/>
<evidence type="ECO:0000256" key="4">
    <source>
        <dbReference type="ARBA" id="ARBA00014213"/>
    </source>
</evidence>
<dbReference type="GO" id="GO:0043190">
    <property type="term" value="C:ATP-binding cassette (ABC) transporter complex"/>
    <property type="evidence" value="ECO:0007669"/>
    <property type="project" value="InterPro"/>
</dbReference>
<keyword evidence="8 13" id="KW-0812">Transmembrane</keyword>
<dbReference type="Pfam" id="PF03739">
    <property type="entry name" value="LptF_LptG"/>
    <property type="match status" value="1"/>
</dbReference>
<evidence type="ECO:0000256" key="11">
    <source>
        <dbReference type="ARBA" id="ARBA00026081"/>
    </source>
</evidence>